<dbReference type="PANTHER" id="PTHR46519">
    <property type="entry name" value="RING/U-BOX SUPERFAMILY PROTEIN"/>
    <property type="match status" value="1"/>
</dbReference>
<feature type="region of interest" description="Disordered" evidence="1">
    <location>
        <begin position="104"/>
        <end position="129"/>
    </location>
</feature>
<dbReference type="OrthoDB" id="6078042at2759"/>
<evidence type="ECO:0000313" key="3">
    <source>
        <dbReference type="Proteomes" id="UP000604825"/>
    </source>
</evidence>
<proteinExistence type="predicted"/>
<evidence type="ECO:0000256" key="1">
    <source>
        <dbReference type="SAM" id="MobiDB-lite"/>
    </source>
</evidence>
<protein>
    <submittedName>
        <fullName evidence="2">Uncharacterized protein</fullName>
    </submittedName>
</protein>
<gene>
    <name evidence="2" type="ORF">NCGR_LOCUS63</name>
</gene>
<feature type="region of interest" description="Disordered" evidence="1">
    <location>
        <begin position="216"/>
        <end position="242"/>
    </location>
</feature>
<keyword evidence="3" id="KW-1185">Reference proteome</keyword>
<evidence type="ECO:0000313" key="2">
    <source>
        <dbReference type="EMBL" id="CAD6201568.1"/>
    </source>
</evidence>
<dbReference type="PANTHER" id="PTHR46519:SF5">
    <property type="entry name" value="RING_U-BOX SUPERFAMILY PROTEIN"/>
    <property type="match status" value="1"/>
</dbReference>
<feature type="compositionally biased region" description="Basic and acidic residues" evidence="1">
    <location>
        <begin position="218"/>
        <end position="237"/>
    </location>
</feature>
<feature type="compositionally biased region" description="Low complexity" evidence="1">
    <location>
        <begin position="109"/>
        <end position="123"/>
    </location>
</feature>
<organism evidence="2 3">
    <name type="scientific">Miscanthus lutarioriparius</name>
    <dbReference type="NCBI Taxonomy" id="422564"/>
    <lineage>
        <taxon>Eukaryota</taxon>
        <taxon>Viridiplantae</taxon>
        <taxon>Streptophyta</taxon>
        <taxon>Embryophyta</taxon>
        <taxon>Tracheophyta</taxon>
        <taxon>Spermatophyta</taxon>
        <taxon>Magnoliopsida</taxon>
        <taxon>Liliopsida</taxon>
        <taxon>Poales</taxon>
        <taxon>Poaceae</taxon>
        <taxon>PACMAD clade</taxon>
        <taxon>Panicoideae</taxon>
        <taxon>Andropogonodae</taxon>
        <taxon>Andropogoneae</taxon>
        <taxon>Saccharinae</taxon>
        <taxon>Miscanthus</taxon>
    </lineage>
</organism>
<dbReference type="EMBL" id="CAJGYO010000001">
    <property type="protein sequence ID" value="CAD6201568.1"/>
    <property type="molecule type" value="Genomic_DNA"/>
</dbReference>
<sequence length="747" mass="84619">MDDNVRAKTRSCAGGETSSAAAASRIIAQQWAARQRQACEQMVLTTLDLDRRDRESELLALARLHAVSMLDASFLRGGNGGGRRRARSPERALVRRIAREWAASASTSPREGAARGRAPGAEEWLGESERERVRSVRERVRMACQGYHGEEEAPSRLRGRPQARAAVERQRELQGLSEHRAVSAFAHRSRIESFLRGRFFCSGRPMNAERSISMTTRELGHARQSHPDSRLREEVRSGTESITNDQSTLVALSTQTNSTDNDYDSVTPQVVSDDNNHIENATRGYEILTQQSVQNEDSHIENNVANSNDAHQTDFAQEQIDRYEGYSDSGSSEQDNDHSSYAFPAPSNNGVQWEAETYGGQQSDSPWSRDISGIEDGHGNTFVHRDDEWLIIDSQEPRPNWQLGRSFPSSRNINRLRPSNDDVYGIELRELLSRRSVSNLLSSGFQESLDQLIRSYVQRQEHDPHDWNFEEQRPTTGLLNEDPIEIRIDEQNRAERDIAPQLSTTLPDQTLFPQQRQWHIELPHHNWSQQSMHHSEFDWDTIHILRDELTGVQRGMTSMQQMLEACMEMQIELQRSIKQEVSAALNRSLTMQGALLFFSHSSVMACVWHRCCHRNKRRCHAKRKEAAEKKAAAERKDTVKTTEAAATNDKDVVEKNTEDIIDEMLETTATVLNDVTNKYFDLPHEVCGVPVAVEMTTPRAKRKEAAERKEPAKNEGGANDKDAVEKDTEDEMLETTATVLDDVANKV</sequence>
<dbReference type="Proteomes" id="UP000604825">
    <property type="component" value="Unassembled WGS sequence"/>
</dbReference>
<name>A0A811M9Q0_9POAL</name>
<feature type="compositionally biased region" description="Basic and acidic residues" evidence="1">
    <location>
        <begin position="703"/>
        <end position="726"/>
    </location>
</feature>
<feature type="region of interest" description="Disordered" evidence="1">
    <location>
        <begin position="324"/>
        <end position="352"/>
    </location>
</feature>
<accession>A0A811M9Q0</accession>
<feature type="region of interest" description="Disordered" evidence="1">
    <location>
        <begin position="697"/>
        <end position="747"/>
    </location>
</feature>
<reference evidence="2" key="1">
    <citation type="submission" date="2020-10" db="EMBL/GenBank/DDBJ databases">
        <authorList>
            <person name="Han B."/>
            <person name="Lu T."/>
            <person name="Zhao Q."/>
            <person name="Huang X."/>
            <person name="Zhao Y."/>
        </authorList>
    </citation>
    <scope>NUCLEOTIDE SEQUENCE</scope>
</reference>
<comment type="caution">
    <text evidence="2">The sequence shown here is derived from an EMBL/GenBank/DDBJ whole genome shotgun (WGS) entry which is preliminary data.</text>
</comment>
<dbReference type="AlphaFoldDB" id="A0A811M9Q0"/>